<feature type="transmembrane region" description="Helical" evidence="1">
    <location>
        <begin position="339"/>
        <end position="360"/>
    </location>
</feature>
<keyword evidence="3" id="KW-1185">Reference proteome</keyword>
<dbReference type="PROSITE" id="PS51257">
    <property type="entry name" value="PROKAR_LIPOPROTEIN"/>
    <property type="match status" value="1"/>
</dbReference>
<keyword evidence="1" id="KW-0472">Membrane</keyword>
<organism evidence="2 3">
    <name type="scientific">Marivirga arenosa</name>
    <dbReference type="NCBI Taxonomy" id="3059076"/>
    <lineage>
        <taxon>Bacteria</taxon>
        <taxon>Pseudomonadati</taxon>
        <taxon>Bacteroidota</taxon>
        <taxon>Cytophagia</taxon>
        <taxon>Cytophagales</taxon>
        <taxon>Marivirgaceae</taxon>
        <taxon>Marivirga</taxon>
    </lineage>
</organism>
<feature type="transmembrane region" description="Helical" evidence="1">
    <location>
        <begin position="242"/>
        <end position="265"/>
    </location>
</feature>
<keyword evidence="1" id="KW-1133">Transmembrane helix</keyword>
<name>A0AA51RBH2_9BACT</name>
<dbReference type="InterPro" id="IPR025367">
    <property type="entry name" value="DUF4271"/>
</dbReference>
<feature type="transmembrane region" description="Helical" evidence="1">
    <location>
        <begin position="305"/>
        <end position="327"/>
    </location>
</feature>
<reference evidence="2" key="1">
    <citation type="submission" date="2023-08" db="EMBL/GenBank/DDBJ databases">
        <title>Comparative genomics and taxonomic characterization of three novel marine species of genus Marivirga.</title>
        <authorList>
            <person name="Muhammad N."/>
            <person name="Kim S.-G."/>
        </authorList>
    </citation>
    <scope>NUCLEOTIDE SEQUENCE [LARGE SCALE GENOMIC DNA]</scope>
    <source>
        <strain evidence="2">ABR2-2</strain>
    </source>
</reference>
<feature type="transmembrane region" description="Helical" evidence="1">
    <location>
        <begin position="277"/>
        <end position="299"/>
    </location>
</feature>
<evidence type="ECO:0000313" key="2">
    <source>
        <dbReference type="EMBL" id="WMN07973.1"/>
    </source>
</evidence>
<proteinExistence type="predicted"/>
<dbReference type="Proteomes" id="UP001244443">
    <property type="component" value="Chromosome"/>
</dbReference>
<dbReference type="Pfam" id="PF14093">
    <property type="entry name" value="DUF4271"/>
    <property type="match status" value="1"/>
</dbReference>
<evidence type="ECO:0000313" key="3">
    <source>
        <dbReference type="Proteomes" id="UP001244443"/>
    </source>
</evidence>
<evidence type="ECO:0000256" key="1">
    <source>
        <dbReference type="SAM" id="Phobius"/>
    </source>
</evidence>
<protein>
    <submittedName>
        <fullName evidence="2">DUF4271 domain-containing protein</fullName>
    </submittedName>
</protein>
<accession>A0AA51RBH2</accession>
<gene>
    <name evidence="2" type="ORF">QYS48_30580</name>
</gene>
<feature type="transmembrane region" description="Helical" evidence="1">
    <location>
        <begin position="203"/>
        <end position="222"/>
    </location>
</feature>
<keyword evidence="1" id="KW-0812">Transmembrane</keyword>
<dbReference type="EMBL" id="CP129970">
    <property type="protein sequence ID" value="WMN07973.1"/>
    <property type="molecule type" value="Genomic_DNA"/>
</dbReference>
<dbReference type="RefSeq" id="WP_308358292.1">
    <property type="nucleotide sequence ID" value="NZ_CP129970.2"/>
</dbReference>
<sequence length="361" mass="42260">MYRIILYILPLLFFSCQSEDREAEIELTKSSNQLEIIYQADTLSNLSQWDSDSLRQIKIKTIENKKLYLEAVADAPLYLFKDAKLIYGANTGELRFEIDKAEKGNYYLGIDDKAQEFSFKTYFLQHKKENALFTGLITFNRETIWISNNVLIIILIITALAMVVIKLNYDKRLFQVLSFNKVFTTRLNEGDQSRVRITDQDNLIFGGLYVFLISSLVYFLSFYSPYEISLISNKGLPEFFNIILWVAIGLISKVVLVTLFSNLFGNNKISAFYIKEMLNINLFFIIIIFFITALIFLYLGFIPNFWFNTALFGLLFFYLLRLILLYFKILKLSGFSNLYLFSYFCTTEIFPFLIGLKYFVR</sequence>
<dbReference type="AlphaFoldDB" id="A0AA51RBH2"/>
<feature type="transmembrane region" description="Helical" evidence="1">
    <location>
        <begin position="144"/>
        <end position="165"/>
    </location>
</feature>